<feature type="active site" description="Acyl-ester intermediate" evidence="5">
    <location>
        <position position="123"/>
    </location>
</feature>
<dbReference type="Pfam" id="PF00135">
    <property type="entry name" value="COesterase"/>
    <property type="match status" value="1"/>
</dbReference>
<dbReference type="Gene3D" id="3.40.50.1820">
    <property type="entry name" value="alpha/beta hydrolase"/>
    <property type="match status" value="1"/>
</dbReference>
<sequence length="467" mass="53497">NKALIMWWNNTEMSEDCLYLNVWTPAESSGQPLAVMVWIYGGSFCTGSASLEVYDGAILAAKGGVVVVSMQYRTGPLGFMMMHDSEAPGNMGLTDQLMAMKWVNANIRKFGGDPDRVTLFGESAGAVSVNFHMISPYSQTYFRRAIMQSATAVAWWAAENRYMGELRAKRLAESVGCYYNDKDKARVVECLRHVSVKNIQEAAGQTSLDREQRRNNYAIYRNSSGHETYMYFDLRFRPVFGTDFLPYDHTTVIEMGNFKKTDVLLAPPSPAGVMKDEGVFWIMYALARLFLQDNNWSLPAHWGQPRSPAGSRPQAFEHDPYNLVAQYFTLSNNINDRLVDSVAFEYQVPSKQFGFEHWTSEDVLNAFDDLTSDRSFKCPTMDFADNYTDRLLELGDRVHKLWVYTFNHRTEQLPLPAWTGAMHGYELEYIFGMPFDAEFQRKFYAFSDLERTLSEDVIRFWSNFAKT</sequence>
<keyword evidence="8" id="KW-1185">Reference proteome</keyword>
<protein>
    <recommendedName>
        <fullName evidence="6">Carboxylic ester hydrolase</fullName>
        <ecNumber evidence="6">3.1.1.-</ecNumber>
    </recommendedName>
</protein>
<keyword evidence="2" id="KW-0719">Serine esterase</keyword>
<accession>A0A1I8GP53</accession>
<feature type="active site" description="Charge relay system" evidence="5">
    <location>
        <position position="423"/>
    </location>
</feature>
<evidence type="ECO:0000256" key="2">
    <source>
        <dbReference type="ARBA" id="ARBA00022487"/>
    </source>
</evidence>
<dbReference type="AlphaFoldDB" id="A0A1I8GP53"/>
<dbReference type="PANTHER" id="PTHR43918">
    <property type="entry name" value="ACETYLCHOLINESTERASE"/>
    <property type="match status" value="1"/>
</dbReference>
<evidence type="ECO:0000256" key="6">
    <source>
        <dbReference type="RuleBase" id="RU361235"/>
    </source>
</evidence>
<proteinExistence type="inferred from homology"/>
<evidence type="ECO:0000313" key="8">
    <source>
        <dbReference type="Proteomes" id="UP000095280"/>
    </source>
</evidence>
<name>A0A1I8GP53_9PLAT</name>
<dbReference type="PRINTS" id="PR00878">
    <property type="entry name" value="CHOLNESTRASE"/>
</dbReference>
<dbReference type="Proteomes" id="UP000095280">
    <property type="component" value="Unplaced"/>
</dbReference>
<evidence type="ECO:0000256" key="4">
    <source>
        <dbReference type="ARBA" id="ARBA00023157"/>
    </source>
</evidence>
<dbReference type="PROSITE" id="PS00122">
    <property type="entry name" value="CARBOXYLESTERASE_B_1"/>
    <property type="match status" value="1"/>
</dbReference>
<keyword evidence="3 6" id="KW-0378">Hydrolase</keyword>
<dbReference type="EC" id="3.1.1.-" evidence="6"/>
<dbReference type="PROSITE" id="PS00941">
    <property type="entry name" value="CARBOXYLESTERASE_B_2"/>
    <property type="match status" value="1"/>
</dbReference>
<dbReference type="InterPro" id="IPR050654">
    <property type="entry name" value="AChE-related_enzymes"/>
</dbReference>
<dbReference type="GO" id="GO:0004104">
    <property type="term" value="F:cholinesterase activity"/>
    <property type="evidence" value="ECO:0007669"/>
    <property type="project" value="InterPro"/>
</dbReference>
<dbReference type="InterPro" id="IPR002018">
    <property type="entry name" value="CarbesteraseB"/>
</dbReference>
<evidence type="ECO:0000259" key="7">
    <source>
        <dbReference type="Pfam" id="PF00135"/>
    </source>
</evidence>
<keyword evidence="4" id="KW-1015">Disulfide bond</keyword>
<dbReference type="WBParaSite" id="maker-uti_cns_0002511-snap-gene-0.3-mRNA-1">
    <property type="protein sequence ID" value="maker-uti_cns_0002511-snap-gene-0.3-mRNA-1"/>
    <property type="gene ID" value="maker-uti_cns_0002511-snap-gene-0.3"/>
</dbReference>
<reference evidence="9" key="1">
    <citation type="submission" date="2016-11" db="UniProtKB">
        <authorList>
            <consortium name="WormBaseParasite"/>
        </authorList>
    </citation>
    <scope>IDENTIFICATION</scope>
</reference>
<dbReference type="SUPFAM" id="SSF53474">
    <property type="entry name" value="alpha/beta-Hydrolases"/>
    <property type="match status" value="1"/>
</dbReference>
<dbReference type="PANTHER" id="PTHR43918:SF4">
    <property type="entry name" value="CARBOXYLIC ESTER HYDROLASE"/>
    <property type="match status" value="1"/>
</dbReference>
<evidence type="ECO:0000256" key="5">
    <source>
        <dbReference type="PIRSR" id="PIRSR600997-1"/>
    </source>
</evidence>
<organism evidence="8 9">
    <name type="scientific">Macrostomum lignano</name>
    <dbReference type="NCBI Taxonomy" id="282301"/>
    <lineage>
        <taxon>Eukaryota</taxon>
        <taxon>Metazoa</taxon>
        <taxon>Spiralia</taxon>
        <taxon>Lophotrochozoa</taxon>
        <taxon>Platyhelminthes</taxon>
        <taxon>Rhabditophora</taxon>
        <taxon>Macrostomorpha</taxon>
        <taxon>Macrostomida</taxon>
        <taxon>Macrostomidae</taxon>
        <taxon>Macrostomum</taxon>
    </lineage>
</organism>
<dbReference type="InterPro" id="IPR019819">
    <property type="entry name" value="Carboxylesterase_B_CS"/>
</dbReference>
<evidence type="ECO:0000256" key="3">
    <source>
        <dbReference type="ARBA" id="ARBA00022801"/>
    </source>
</evidence>
<comment type="similarity">
    <text evidence="1 6">Belongs to the type-B carboxylesterase/lipase family.</text>
</comment>
<feature type="domain" description="Carboxylesterase type B" evidence="7">
    <location>
        <begin position="11"/>
        <end position="467"/>
    </location>
</feature>
<dbReference type="InterPro" id="IPR029058">
    <property type="entry name" value="AB_hydrolase_fold"/>
</dbReference>
<evidence type="ECO:0000256" key="1">
    <source>
        <dbReference type="ARBA" id="ARBA00005964"/>
    </source>
</evidence>
<dbReference type="InterPro" id="IPR000997">
    <property type="entry name" value="Cholinesterase"/>
</dbReference>
<dbReference type="InterPro" id="IPR019826">
    <property type="entry name" value="Carboxylesterase_B_AS"/>
</dbReference>
<evidence type="ECO:0000313" key="9">
    <source>
        <dbReference type="WBParaSite" id="maker-uti_cns_0002511-snap-gene-0.3-mRNA-1"/>
    </source>
</evidence>
<feature type="active site" description="Charge relay system" evidence="5">
    <location>
        <position position="277"/>
    </location>
</feature>